<gene>
    <name evidence="1" type="ORF">GCM10025791_05170</name>
</gene>
<dbReference type="Gene3D" id="3.40.30.10">
    <property type="entry name" value="Glutaredoxin"/>
    <property type="match status" value="1"/>
</dbReference>
<evidence type="ECO:0000313" key="2">
    <source>
        <dbReference type="Proteomes" id="UP001409585"/>
    </source>
</evidence>
<dbReference type="EMBL" id="BAABLX010000004">
    <property type="protein sequence ID" value="GAA4931855.1"/>
    <property type="molecule type" value="Genomic_DNA"/>
</dbReference>
<evidence type="ECO:0008006" key="3">
    <source>
        <dbReference type="Google" id="ProtNLM"/>
    </source>
</evidence>
<dbReference type="AlphaFoldDB" id="A0AAV3TYG1"/>
<dbReference type="Proteomes" id="UP001409585">
    <property type="component" value="Unassembled WGS sequence"/>
</dbReference>
<dbReference type="SUPFAM" id="SSF52833">
    <property type="entry name" value="Thioredoxin-like"/>
    <property type="match status" value="1"/>
</dbReference>
<proteinExistence type="predicted"/>
<dbReference type="Pfam" id="PF05768">
    <property type="entry name" value="Glrx-like"/>
    <property type="match status" value="1"/>
</dbReference>
<name>A0AAV3TYG1_9ALTE</name>
<dbReference type="InterPro" id="IPR008554">
    <property type="entry name" value="Glutaredoxin-like"/>
</dbReference>
<dbReference type="RefSeq" id="WP_345416588.1">
    <property type="nucleotide sequence ID" value="NZ_AP031496.1"/>
</dbReference>
<reference evidence="2" key="1">
    <citation type="journal article" date="2019" name="Int. J. Syst. Evol. Microbiol.">
        <title>The Global Catalogue of Microorganisms (GCM) 10K type strain sequencing project: providing services to taxonomists for standard genome sequencing and annotation.</title>
        <authorList>
            <consortium name="The Broad Institute Genomics Platform"/>
            <consortium name="The Broad Institute Genome Sequencing Center for Infectious Disease"/>
            <person name="Wu L."/>
            <person name="Ma J."/>
        </authorList>
    </citation>
    <scope>NUCLEOTIDE SEQUENCE [LARGE SCALE GENOMIC DNA]</scope>
    <source>
        <strain evidence="2">JCM 19134</strain>
    </source>
</reference>
<dbReference type="InterPro" id="IPR036249">
    <property type="entry name" value="Thioredoxin-like_sf"/>
</dbReference>
<sequence>MSSNEKSLYLLTTLGCSLCQKAKLEIYPALSATGLQLVEVEITDHAHLIALFADKIPVVTLAPASTITSRTQVLEWPFDSLQVQQLCLQR</sequence>
<accession>A0AAV3TYG1</accession>
<keyword evidence="2" id="KW-1185">Reference proteome</keyword>
<organism evidence="1 2">
    <name type="scientific">Halioxenophilus aromaticivorans</name>
    <dbReference type="NCBI Taxonomy" id="1306992"/>
    <lineage>
        <taxon>Bacteria</taxon>
        <taxon>Pseudomonadati</taxon>
        <taxon>Pseudomonadota</taxon>
        <taxon>Gammaproteobacteria</taxon>
        <taxon>Alteromonadales</taxon>
        <taxon>Alteromonadaceae</taxon>
        <taxon>Halioxenophilus</taxon>
    </lineage>
</organism>
<comment type="caution">
    <text evidence="1">The sequence shown here is derived from an EMBL/GenBank/DDBJ whole genome shotgun (WGS) entry which is preliminary data.</text>
</comment>
<protein>
    <recommendedName>
        <fullName evidence="3">Glutaredoxin family protein</fullName>
    </recommendedName>
</protein>
<evidence type="ECO:0000313" key="1">
    <source>
        <dbReference type="EMBL" id="GAA4931855.1"/>
    </source>
</evidence>